<accession>A0A2S9JFI2</accession>
<gene>
    <name evidence="1" type="ORF">C5750_17655</name>
</gene>
<reference evidence="1 2" key="1">
    <citation type="submission" date="2018-02" db="EMBL/GenBank/DDBJ databases">
        <title>The draft genome of Phyllobacterium myrsinacearum DSM5892.</title>
        <authorList>
            <person name="Li L."/>
            <person name="Liu L."/>
            <person name="Zhang X."/>
            <person name="Wang T."/>
        </authorList>
    </citation>
    <scope>NUCLEOTIDE SEQUENCE [LARGE SCALE GENOMIC DNA]</scope>
    <source>
        <strain evidence="1 2">DSM 5892</strain>
    </source>
</reference>
<sequence>MLRLLLLRHAKSDWPDGVDDHERPLAERGRRASPLMARYMAGEGLIPDLALVSTARRTQETWELLRPVIGDDTRWREEPRIYEAPARVILDVVRTAEPGIGTLLVVGHNPGLHDAALRLAGSGRESDLTRLRQKYPTAGLAVIDFTAARWSELADQSGELERFVTPRTIGHG</sequence>
<evidence type="ECO:0000313" key="1">
    <source>
        <dbReference type="EMBL" id="PRD51677.1"/>
    </source>
</evidence>
<dbReference type="Pfam" id="PF00300">
    <property type="entry name" value="His_Phos_1"/>
    <property type="match status" value="1"/>
</dbReference>
<dbReference type="InterPro" id="IPR029033">
    <property type="entry name" value="His_PPase_superfam"/>
</dbReference>
<dbReference type="RefSeq" id="WP_105735234.1">
    <property type="nucleotide sequence ID" value="NZ_PVBT01000005.1"/>
</dbReference>
<dbReference type="AlphaFoldDB" id="A0A2S9JFI2"/>
<comment type="caution">
    <text evidence="1">The sequence shown here is derived from an EMBL/GenBank/DDBJ whole genome shotgun (WGS) entry which is preliminary data.</text>
</comment>
<keyword evidence="2" id="KW-1185">Reference proteome</keyword>
<dbReference type="CDD" id="cd07067">
    <property type="entry name" value="HP_PGM_like"/>
    <property type="match status" value="1"/>
</dbReference>
<dbReference type="InterPro" id="IPR013078">
    <property type="entry name" value="His_Pase_superF_clade-1"/>
</dbReference>
<organism evidence="1 2">
    <name type="scientific">Phyllobacterium myrsinacearum</name>
    <dbReference type="NCBI Taxonomy" id="28101"/>
    <lineage>
        <taxon>Bacteria</taxon>
        <taxon>Pseudomonadati</taxon>
        <taxon>Pseudomonadota</taxon>
        <taxon>Alphaproteobacteria</taxon>
        <taxon>Hyphomicrobiales</taxon>
        <taxon>Phyllobacteriaceae</taxon>
        <taxon>Phyllobacterium</taxon>
    </lineage>
</organism>
<protein>
    <submittedName>
        <fullName evidence="1">Phosphoglycerate mutase</fullName>
    </submittedName>
</protein>
<dbReference type="EMBL" id="PVBT01000005">
    <property type="protein sequence ID" value="PRD51677.1"/>
    <property type="molecule type" value="Genomic_DNA"/>
</dbReference>
<dbReference type="SMART" id="SM00855">
    <property type="entry name" value="PGAM"/>
    <property type="match status" value="1"/>
</dbReference>
<dbReference type="SUPFAM" id="SSF53254">
    <property type="entry name" value="Phosphoglycerate mutase-like"/>
    <property type="match status" value="1"/>
</dbReference>
<dbReference type="Proteomes" id="UP000238563">
    <property type="component" value="Unassembled WGS sequence"/>
</dbReference>
<dbReference type="OrthoDB" id="9810154at2"/>
<dbReference type="PANTHER" id="PTHR47623:SF1">
    <property type="entry name" value="OS09G0287300 PROTEIN"/>
    <property type="match status" value="1"/>
</dbReference>
<dbReference type="Gene3D" id="3.40.50.1240">
    <property type="entry name" value="Phosphoglycerate mutase-like"/>
    <property type="match status" value="1"/>
</dbReference>
<evidence type="ECO:0000313" key="2">
    <source>
        <dbReference type="Proteomes" id="UP000238563"/>
    </source>
</evidence>
<proteinExistence type="predicted"/>
<dbReference type="PANTHER" id="PTHR47623">
    <property type="entry name" value="OS09G0287300 PROTEIN"/>
    <property type="match status" value="1"/>
</dbReference>
<name>A0A2S9JFI2_9HYPH</name>